<keyword evidence="2 10" id="KW-0813">Transport</keyword>
<feature type="domain" description="ABC transmembrane type-1" evidence="11">
    <location>
        <begin position="397"/>
        <end position="612"/>
    </location>
</feature>
<evidence type="ECO:0000256" key="8">
    <source>
        <dbReference type="ARBA" id="ARBA00023136"/>
    </source>
</evidence>
<dbReference type="SMART" id="SM00320">
    <property type="entry name" value="WD40"/>
    <property type="match status" value="7"/>
</dbReference>
<dbReference type="SUPFAM" id="SSF161098">
    <property type="entry name" value="MetI-like"/>
    <property type="match status" value="1"/>
</dbReference>
<protein>
    <submittedName>
        <fullName evidence="12">Peptide ABC transporter, permease protein</fullName>
    </submittedName>
</protein>
<dbReference type="EMBL" id="CP000828">
    <property type="protein sequence ID" value="ABW27941.1"/>
    <property type="molecule type" value="Genomic_DNA"/>
</dbReference>
<proteinExistence type="inferred from homology"/>
<dbReference type="InterPro" id="IPR036322">
    <property type="entry name" value="WD40_repeat_dom_sf"/>
</dbReference>
<keyword evidence="8 10" id="KW-0472">Membrane</keyword>
<dbReference type="KEGG" id="amr:AM1_2944"/>
<dbReference type="Proteomes" id="UP000000268">
    <property type="component" value="Chromosome"/>
</dbReference>
<dbReference type="PROSITE" id="PS50294">
    <property type="entry name" value="WD_REPEATS_REGION"/>
    <property type="match status" value="3"/>
</dbReference>
<feature type="transmembrane region" description="Helical" evidence="10">
    <location>
        <begin position="401"/>
        <end position="424"/>
    </location>
</feature>
<dbReference type="PROSITE" id="PS50082">
    <property type="entry name" value="WD_REPEATS_2"/>
    <property type="match status" value="3"/>
</dbReference>
<dbReference type="GO" id="GO:0055085">
    <property type="term" value="P:transmembrane transport"/>
    <property type="evidence" value="ECO:0007669"/>
    <property type="project" value="InterPro"/>
</dbReference>
<dbReference type="GO" id="GO:0005886">
    <property type="term" value="C:plasma membrane"/>
    <property type="evidence" value="ECO:0007669"/>
    <property type="project" value="UniProtKB-SubCell"/>
</dbReference>
<dbReference type="InterPro" id="IPR035906">
    <property type="entry name" value="MetI-like_sf"/>
</dbReference>
<dbReference type="SUPFAM" id="SSF50978">
    <property type="entry name" value="WD40 repeat-like"/>
    <property type="match status" value="1"/>
</dbReference>
<feature type="transmembrane region" description="Helical" evidence="10">
    <location>
        <begin position="589"/>
        <end position="615"/>
    </location>
</feature>
<dbReference type="InterPro" id="IPR001680">
    <property type="entry name" value="WD40_rpt"/>
</dbReference>
<comment type="similarity">
    <text evidence="10">Belongs to the binding-protein-dependent transport system permease family.</text>
</comment>
<reference evidence="12 13" key="1">
    <citation type="journal article" date="2008" name="Proc. Natl. Acad. Sci. U.S.A.">
        <title>Niche adaptation and genome expansion in the chlorophyll d-producing cyanobacterium Acaryochloris marina.</title>
        <authorList>
            <person name="Swingley W.D."/>
            <person name="Chen M."/>
            <person name="Cheung P.C."/>
            <person name="Conrad A.L."/>
            <person name="Dejesa L.C."/>
            <person name="Hao J."/>
            <person name="Honchak B.M."/>
            <person name="Karbach L.E."/>
            <person name="Kurdoglu A."/>
            <person name="Lahiri S."/>
            <person name="Mastrian S.D."/>
            <person name="Miyashita H."/>
            <person name="Page L."/>
            <person name="Ramakrishna P."/>
            <person name="Satoh S."/>
            <person name="Sattley W.M."/>
            <person name="Shimada Y."/>
            <person name="Taylor H.L."/>
            <person name="Tomo T."/>
            <person name="Tsuchiya T."/>
            <person name="Wang Z.T."/>
            <person name="Raymond J."/>
            <person name="Mimuro M."/>
            <person name="Blankenship R.E."/>
            <person name="Touchman J.W."/>
        </authorList>
    </citation>
    <scope>NUCLEOTIDE SEQUENCE [LARGE SCALE GENOMIC DNA]</scope>
    <source>
        <strain evidence="13">MBIC 11017</strain>
    </source>
</reference>
<dbReference type="HOGENOM" id="CLU_437219_0_0_3"/>
<evidence type="ECO:0000313" key="13">
    <source>
        <dbReference type="Proteomes" id="UP000000268"/>
    </source>
</evidence>
<keyword evidence="13" id="KW-1185">Reference proteome</keyword>
<feature type="transmembrane region" description="Helical" evidence="10">
    <location>
        <begin position="547"/>
        <end position="569"/>
    </location>
</feature>
<keyword evidence="7 10" id="KW-1133">Transmembrane helix</keyword>
<dbReference type="Gene3D" id="2.130.10.10">
    <property type="entry name" value="YVTN repeat-like/Quinoprotein amine dehydrogenase"/>
    <property type="match status" value="2"/>
</dbReference>
<dbReference type="PRINTS" id="PR00320">
    <property type="entry name" value="GPROTEINBRPT"/>
</dbReference>
<evidence type="ECO:0000256" key="7">
    <source>
        <dbReference type="ARBA" id="ARBA00022989"/>
    </source>
</evidence>
<dbReference type="STRING" id="329726.AM1_2944"/>
<dbReference type="PANTHER" id="PTHR30465:SF0">
    <property type="entry name" value="OLIGOPEPTIDE TRANSPORT SYSTEM PERMEASE PROTEIN APPB"/>
    <property type="match status" value="1"/>
</dbReference>
<name>B0CBF6_ACAM1</name>
<evidence type="ECO:0000256" key="6">
    <source>
        <dbReference type="ARBA" id="ARBA00022737"/>
    </source>
</evidence>
<dbReference type="PANTHER" id="PTHR30465">
    <property type="entry name" value="INNER MEMBRANE ABC TRANSPORTER"/>
    <property type="match status" value="1"/>
</dbReference>
<feature type="transmembrane region" description="Helical" evidence="10">
    <location>
        <begin position="485"/>
        <end position="504"/>
    </location>
</feature>
<feature type="transmembrane region" description="Helical" evidence="10">
    <location>
        <begin position="436"/>
        <end position="457"/>
    </location>
</feature>
<evidence type="ECO:0000313" key="12">
    <source>
        <dbReference type="EMBL" id="ABW27941.1"/>
    </source>
</evidence>
<sequence length="625" mass="68638">MFQGLITLFLASLLTFYIVDLAPGDYLDQFKNNPQMSQERLEELRQEFGLGNTWGDRSAVTTFTAKDITAVAIKPDGSQILTGEANTVALWDDQGTVLKTLEGHQGAITALAFSADGELIASGSADQTIKLWKADGTLVKTLEGHQGAVTSLAFSSDGKTLASGSEDRTVRLWKTEGGLLQTLTGHTGSISLLAYSPDGSLLASGGGDKTVRLWKTSGTLQQTLTHKGAITALQFNQNSEELVLNTIANHQTWQQWNLEGKSLKTEDLNQLHSQPITAAAFSPDRTTFATSVGKTVRLWSQKDNQPLGNFEGKQGPLERLQFADNGERLVLINADQSVQVWQKDRSLIKQYGLWLKNIFTFDLSQIWKGHWGQIYQGDFGESFSYQRPVTALIWERIPNTLLLAIASLVINWSIAIPLGIVGAVNQNQWSDRILRIFSYIGQGFPSFITALLLLFLAQSTPLFPVGDMTSIDHADLNWFGKILDVGWHMILPTLALSVTGFAGLQRITRGNMLDVLRQNYIQTARAKGLPENKVIYTHALRNAVNPLITLLGFEFSSLLGGAFIAEFFFNWPGLGQLLLKAVQAQDLYLVMAGLMMGAVMLIVGNLLADILLAVVDPRIKLSNLN</sequence>
<comment type="subcellular location">
    <subcellularLocation>
        <location evidence="1 10">Cell membrane</location>
        <topology evidence="1 10">Multi-pass membrane protein</topology>
    </subcellularLocation>
</comment>
<feature type="repeat" description="WD" evidence="9">
    <location>
        <begin position="183"/>
        <end position="215"/>
    </location>
</feature>
<dbReference type="eggNOG" id="COG0601">
    <property type="taxonomic scope" value="Bacteria"/>
</dbReference>
<feature type="repeat" description="WD" evidence="9">
    <location>
        <begin position="101"/>
        <end position="133"/>
    </location>
</feature>
<dbReference type="Pfam" id="PF00400">
    <property type="entry name" value="WD40"/>
    <property type="match status" value="5"/>
</dbReference>
<accession>B0CBF6</accession>
<keyword evidence="6" id="KW-0677">Repeat</keyword>
<evidence type="ECO:0000256" key="1">
    <source>
        <dbReference type="ARBA" id="ARBA00004651"/>
    </source>
</evidence>
<dbReference type="Gene3D" id="1.10.3720.10">
    <property type="entry name" value="MetI-like"/>
    <property type="match status" value="1"/>
</dbReference>
<keyword evidence="5 10" id="KW-0812">Transmembrane</keyword>
<dbReference type="eggNOG" id="COG2319">
    <property type="taxonomic scope" value="Bacteria"/>
</dbReference>
<dbReference type="InterPro" id="IPR000515">
    <property type="entry name" value="MetI-like"/>
</dbReference>
<gene>
    <name evidence="12" type="ordered locus">AM1_2944</name>
</gene>
<evidence type="ECO:0000256" key="9">
    <source>
        <dbReference type="PROSITE-ProRule" id="PRU00221"/>
    </source>
</evidence>
<evidence type="ECO:0000256" key="4">
    <source>
        <dbReference type="ARBA" id="ARBA00022574"/>
    </source>
</evidence>
<organism evidence="12 13">
    <name type="scientific">Acaryochloris marina (strain MBIC 11017)</name>
    <dbReference type="NCBI Taxonomy" id="329726"/>
    <lineage>
        <taxon>Bacteria</taxon>
        <taxon>Bacillati</taxon>
        <taxon>Cyanobacteriota</taxon>
        <taxon>Cyanophyceae</taxon>
        <taxon>Acaryochloridales</taxon>
        <taxon>Acaryochloridaceae</taxon>
        <taxon>Acaryochloris</taxon>
    </lineage>
</organism>
<keyword evidence="3" id="KW-1003">Cell membrane</keyword>
<dbReference type="OrthoDB" id="9773683at2"/>
<feature type="repeat" description="WD" evidence="9">
    <location>
        <begin position="142"/>
        <end position="176"/>
    </location>
</feature>
<dbReference type="CDD" id="cd06261">
    <property type="entry name" value="TM_PBP2"/>
    <property type="match status" value="1"/>
</dbReference>
<evidence type="ECO:0000259" key="11">
    <source>
        <dbReference type="PROSITE" id="PS50928"/>
    </source>
</evidence>
<dbReference type="PROSITE" id="PS50928">
    <property type="entry name" value="ABC_TM1"/>
    <property type="match status" value="1"/>
</dbReference>
<evidence type="ECO:0000256" key="2">
    <source>
        <dbReference type="ARBA" id="ARBA00022448"/>
    </source>
</evidence>
<evidence type="ECO:0000256" key="10">
    <source>
        <dbReference type="RuleBase" id="RU363032"/>
    </source>
</evidence>
<keyword evidence="4 9" id="KW-0853">WD repeat</keyword>
<dbReference type="CDD" id="cd00200">
    <property type="entry name" value="WD40"/>
    <property type="match status" value="1"/>
</dbReference>
<dbReference type="AlphaFoldDB" id="B0CBF6"/>
<evidence type="ECO:0000256" key="5">
    <source>
        <dbReference type="ARBA" id="ARBA00022692"/>
    </source>
</evidence>
<dbReference type="InterPro" id="IPR015943">
    <property type="entry name" value="WD40/YVTN_repeat-like_dom_sf"/>
</dbReference>
<evidence type="ECO:0000256" key="3">
    <source>
        <dbReference type="ARBA" id="ARBA00022475"/>
    </source>
</evidence>
<dbReference type="Pfam" id="PF00528">
    <property type="entry name" value="BPD_transp_1"/>
    <property type="match status" value="1"/>
</dbReference>
<dbReference type="InterPro" id="IPR020472">
    <property type="entry name" value="WD40_PAC1"/>
</dbReference>